<evidence type="ECO:0000256" key="3">
    <source>
        <dbReference type="ARBA" id="ARBA00022827"/>
    </source>
</evidence>
<name>A0ABR4IQA5_9EURO</name>
<evidence type="ECO:0000256" key="1">
    <source>
        <dbReference type="ARBA" id="ARBA00001974"/>
    </source>
</evidence>
<keyword evidence="2" id="KW-0285">Flavoprotein</keyword>
<dbReference type="SUPFAM" id="SSF51905">
    <property type="entry name" value="FAD/NAD(P)-binding domain"/>
    <property type="match status" value="1"/>
</dbReference>
<protein>
    <recommendedName>
        <fullName evidence="7">FAD-binding domain-containing protein</fullName>
    </recommendedName>
</protein>
<dbReference type="Gene3D" id="3.50.50.60">
    <property type="entry name" value="FAD/NAD(P)-binding domain"/>
    <property type="match status" value="1"/>
</dbReference>
<dbReference type="InterPro" id="IPR036188">
    <property type="entry name" value="FAD/NAD-bd_sf"/>
</dbReference>
<dbReference type="PRINTS" id="PR00420">
    <property type="entry name" value="RNGMNOXGNASE"/>
</dbReference>
<comment type="caution">
    <text evidence="5">The sequence shown here is derived from an EMBL/GenBank/DDBJ whole genome shotgun (WGS) entry which is preliminary data.</text>
</comment>
<keyword evidence="6" id="KW-1185">Reference proteome</keyword>
<keyword evidence="3" id="KW-0274">FAD</keyword>
<evidence type="ECO:0000256" key="4">
    <source>
        <dbReference type="ARBA" id="ARBA00023002"/>
    </source>
</evidence>
<evidence type="ECO:0008006" key="7">
    <source>
        <dbReference type="Google" id="ProtNLM"/>
    </source>
</evidence>
<organism evidence="5 6">
    <name type="scientific">Aspergillus cavernicola</name>
    <dbReference type="NCBI Taxonomy" id="176166"/>
    <lineage>
        <taxon>Eukaryota</taxon>
        <taxon>Fungi</taxon>
        <taxon>Dikarya</taxon>
        <taxon>Ascomycota</taxon>
        <taxon>Pezizomycotina</taxon>
        <taxon>Eurotiomycetes</taxon>
        <taxon>Eurotiomycetidae</taxon>
        <taxon>Eurotiales</taxon>
        <taxon>Aspergillaceae</taxon>
        <taxon>Aspergillus</taxon>
        <taxon>Aspergillus subgen. Nidulantes</taxon>
    </lineage>
</organism>
<dbReference type="EMBL" id="JBFXLS010000016">
    <property type="protein sequence ID" value="KAL2829439.1"/>
    <property type="molecule type" value="Genomic_DNA"/>
</dbReference>
<dbReference type="Proteomes" id="UP001610335">
    <property type="component" value="Unassembled WGS sequence"/>
</dbReference>
<evidence type="ECO:0000313" key="5">
    <source>
        <dbReference type="EMBL" id="KAL2829439.1"/>
    </source>
</evidence>
<reference evidence="5 6" key="1">
    <citation type="submission" date="2024-07" db="EMBL/GenBank/DDBJ databases">
        <title>Section-level genome sequencing and comparative genomics of Aspergillus sections Usti and Cavernicolus.</title>
        <authorList>
            <consortium name="Lawrence Berkeley National Laboratory"/>
            <person name="Nybo J.L."/>
            <person name="Vesth T.C."/>
            <person name="Theobald S."/>
            <person name="Frisvad J.C."/>
            <person name="Larsen T.O."/>
            <person name="Kjaerboelling I."/>
            <person name="Rothschild-Mancinelli K."/>
            <person name="Lyhne E.K."/>
            <person name="Kogle M.E."/>
            <person name="Barry K."/>
            <person name="Clum A."/>
            <person name="Na H."/>
            <person name="Ledsgaard L."/>
            <person name="Lin J."/>
            <person name="Lipzen A."/>
            <person name="Kuo A."/>
            <person name="Riley R."/>
            <person name="Mondo S."/>
            <person name="LaButti K."/>
            <person name="Haridas S."/>
            <person name="Pangalinan J."/>
            <person name="Salamov A.A."/>
            <person name="Simmons B.A."/>
            <person name="Magnuson J.K."/>
            <person name="Chen J."/>
            <person name="Drula E."/>
            <person name="Henrissat B."/>
            <person name="Wiebenga A."/>
            <person name="Lubbers R.J."/>
            <person name="Gomes A.C."/>
            <person name="Makela M.R."/>
            <person name="Stajich J."/>
            <person name="Grigoriev I.V."/>
            <person name="Mortensen U.H."/>
            <person name="De vries R.P."/>
            <person name="Baker S.E."/>
            <person name="Andersen M.R."/>
        </authorList>
    </citation>
    <scope>NUCLEOTIDE SEQUENCE [LARGE SCALE GENOMIC DNA]</scope>
    <source>
        <strain evidence="5 6">CBS 600.67</strain>
    </source>
</reference>
<dbReference type="PANTHER" id="PTHR46496">
    <property type="match status" value="1"/>
</dbReference>
<keyword evidence="4" id="KW-0560">Oxidoreductase</keyword>
<accession>A0ABR4IQA5</accession>
<sequence>MSKPQKVGNLGVQVAIVGGGPGGISTRLAFLKRGFDVRIFEQQPECKAIGGAVLLSTPVLATVTYFQNKAGTERVKLLFNPEVERRMGIKRRHYRVLRLPVFRRMLDLVPEGLIYANHEFSVYKKLDDGVEIEFTNGHEITADILVGADRIWSGVSQQAFSNPKLFHTGIWISENCGVFPMLHDGKPGFKWWVVKLSWDGKLDIFNRPLMKKCMGMAIEDRYYLARSLERVDLRNVRAVSVGYELYEQHHVGHVSHNIEFALFLGTLFHSLPWPIAKFRDLIFDLTLVLNMFLRRGYLQKAEVQTVNLKELHVD</sequence>
<evidence type="ECO:0000313" key="6">
    <source>
        <dbReference type="Proteomes" id="UP001610335"/>
    </source>
</evidence>
<comment type="cofactor">
    <cofactor evidence="1">
        <name>FAD</name>
        <dbReference type="ChEBI" id="CHEBI:57692"/>
    </cofactor>
</comment>
<proteinExistence type="predicted"/>
<gene>
    <name evidence="5" type="ORF">BDW59DRAFT_170477</name>
</gene>
<dbReference type="PANTHER" id="PTHR46496:SF1">
    <property type="entry name" value="ZEAXANTHIN EPOXIDASE, CHLOROPLASTIC"/>
    <property type="match status" value="1"/>
</dbReference>
<evidence type="ECO:0000256" key="2">
    <source>
        <dbReference type="ARBA" id="ARBA00022630"/>
    </source>
</evidence>